<feature type="transmembrane region" description="Helical" evidence="1">
    <location>
        <begin position="211"/>
        <end position="231"/>
    </location>
</feature>
<organism evidence="2 3">
    <name type="scientific">Parabacteroides goldsteinii DSM 19448 = WAL 12034</name>
    <dbReference type="NCBI Taxonomy" id="927665"/>
    <lineage>
        <taxon>Bacteria</taxon>
        <taxon>Pseudomonadati</taxon>
        <taxon>Bacteroidota</taxon>
        <taxon>Bacteroidia</taxon>
        <taxon>Bacteroidales</taxon>
        <taxon>Tannerellaceae</taxon>
        <taxon>Parabacteroides</taxon>
    </lineage>
</organism>
<name>A0A0F5ITZ3_9BACT</name>
<evidence type="ECO:0000313" key="3">
    <source>
        <dbReference type="Proteomes" id="UP000033047"/>
    </source>
</evidence>
<proteinExistence type="predicted"/>
<dbReference type="HOGENOM" id="CLU_766466_0_0_10"/>
<protein>
    <recommendedName>
        <fullName evidence="4">EpsG family protein</fullName>
    </recommendedName>
</protein>
<feature type="transmembrane region" description="Helical" evidence="1">
    <location>
        <begin position="133"/>
        <end position="153"/>
    </location>
</feature>
<accession>A0A0F5ITZ3</accession>
<feature type="transmembrane region" description="Helical" evidence="1">
    <location>
        <begin position="251"/>
        <end position="271"/>
    </location>
</feature>
<gene>
    <name evidence="2" type="ORF">HMPREF1535_03989</name>
</gene>
<feature type="transmembrane region" description="Helical" evidence="1">
    <location>
        <begin position="173"/>
        <end position="199"/>
    </location>
</feature>
<dbReference type="RefSeq" id="WP_046147198.1">
    <property type="nucleotide sequence ID" value="NZ_KQ033913.1"/>
</dbReference>
<reference evidence="2 3" key="1">
    <citation type="submission" date="2013-04" db="EMBL/GenBank/DDBJ databases">
        <title>The Genome Sequence of Parabacteroides goldsteinii DSM 19448.</title>
        <authorList>
            <consortium name="The Broad Institute Genomics Platform"/>
            <person name="Earl A."/>
            <person name="Ward D."/>
            <person name="Feldgarden M."/>
            <person name="Gevers D."/>
            <person name="Martens E."/>
            <person name="Sakamoto M."/>
            <person name="Benno Y."/>
            <person name="Song Y."/>
            <person name="Liu C."/>
            <person name="Lee J."/>
            <person name="Bolanos M."/>
            <person name="Vaisanen M.L."/>
            <person name="Finegold S.M."/>
            <person name="Walker B."/>
            <person name="Young S."/>
            <person name="Zeng Q."/>
            <person name="Gargeya S."/>
            <person name="Fitzgerald M."/>
            <person name="Haas B."/>
            <person name="Abouelleil A."/>
            <person name="Allen A.W."/>
            <person name="Alvarado L."/>
            <person name="Arachchi H.M."/>
            <person name="Berlin A.M."/>
            <person name="Chapman S.B."/>
            <person name="Gainer-Dewar J."/>
            <person name="Goldberg J."/>
            <person name="Griggs A."/>
            <person name="Gujja S."/>
            <person name="Hansen M."/>
            <person name="Howarth C."/>
            <person name="Imamovic A."/>
            <person name="Ireland A."/>
            <person name="Larimer J."/>
            <person name="McCowan C."/>
            <person name="Murphy C."/>
            <person name="Pearson M."/>
            <person name="Poon T.W."/>
            <person name="Priest M."/>
            <person name="Roberts A."/>
            <person name="Saif S."/>
            <person name="Shea T."/>
            <person name="Sisk P."/>
            <person name="Sykes S."/>
            <person name="Wortman J."/>
            <person name="Nusbaum C."/>
            <person name="Birren B."/>
        </authorList>
    </citation>
    <scope>NUCLEOTIDE SEQUENCE [LARGE SCALE GENOMIC DNA]</scope>
    <source>
        <strain evidence="2 3">DSM 19448</strain>
    </source>
</reference>
<comment type="caution">
    <text evidence="2">The sequence shown here is derived from an EMBL/GenBank/DDBJ whole genome shotgun (WGS) entry which is preliminary data.</text>
</comment>
<dbReference type="STRING" id="927665.HMPREF1535_03989"/>
<feature type="transmembrane region" description="Helical" evidence="1">
    <location>
        <begin position="291"/>
        <end position="308"/>
    </location>
</feature>
<dbReference type="PATRIC" id="fig|927665.4.peg.4099"/>
<dbReference type="InterPro" id="IPR049458">
    <property type="entry name" value="EpsG-like"/>
</dbReference>
<feature type="transmembrane region" description="Helical" evidence="1">
    <location>
        <begin position="37"/>
        <end position="59"/>
    </location>
</feature>
<feature type="transmembrane region" description="Helical" evidence="1">
    <location>
        <begin position="338"/>
        <end position="355"/>
    </location>
</feature>
<evidence type="ECO:0008006" key="4">
    <source>
        <dbReference type="Google" id="ProtNLM"/>
    </source>
</evidence>
<evidence type="ECO:0000313" key="2">
    <source>
        <dbReference type="EMBL" id="KKB48760.1"/>
    </source>
</evidence>
<keyword evidence="1" id="KW-0472">Membrane</keyword>
<dbReference type="Pfam" id="PF14897">
    <property type="entry name" value="EpsG"/>
    <property type="match status" value="1"/>
</dbReference>
<evidence type="ECO:0000256" key="1">
    <source>
        <dbReference type="SAM" id="Phobius"/>
    </source>
</evidence>
<dbReference type="EMBL" id="AQHV01000021">
    <property type="protein sequence ID" value="KKB48760.1"/>
    <property type="molecule type" value="Genomic_DNA"/>
</dbReference>
<sequence length="360" mass="40646">MIISPWWLLLVPLLCISVKSGIYSYDTSRGDFGRNVNTGIVPCFIVFIILVLVSAYSVYNDAGIYIANFNNLPDELLWKNITSRSWGENPGFYLFQVALKDFVSTDAFVFKFVSAIIIQFGILEFYRTYSCNLSLTLFIHIVLGLYMFTIPAMKQSMAISIGLLAFTDLVNKRWLAAGLILLLAATIHPYIVMFLVIPFLNGDVWSKREMLILGTAVLLGFMFEKFVSVAINTTQSITGDSYELETFTESAGSNILRVLVYAIVPIMSYIYRNKINTQVGIYTKRCISLSVIPLAFYVIGTFGGANFFGRLANYFAPFEFVAFTYILSNIVPVRCRAVVKILAIIFLTVFYYFLVRKSFA</sequence>
<feature type="transmembrane region" description="Helical" evidence="1">
    <location>
        <begin position="108"/>
        <end position="126"/>
    </location>
</feature>
<keyword evidence="1" id="KW-0812">Transmembrane</keyword>
<dbReference type="Proteomes" id="UP000033047">
    <property type="component" value="Unassembled WGS sequence"/>
</dbReference>
<dbReference type="AlphaFoldDB" id="A0A0F5ITZ3"/>
<feature type="transmembrane region" description="Helical" evidence="1">
    <location>
        <begin position="6"/>
        <end position="25"/>
    </location>
</feature>
<keyword evidence="1" id="KW-1133">Transmembrane helix</keyword>
<feature type="transmembrane region" description="Helical" evidence="1">
    <location>
        <begin position="314"/>
        <end position="331"/>
    </location>
</feature>